<sequence>AIIGTHLYVRQLVYETLILCHKNKIAESLPSFLTKIEQIVEGDVEDCLRKENDNIEEHMELVKKILKNNLQNKKLIRLSQSQLVQKESTHVSEMLYLRVETILNRVNNELCLRSANRSFQASKTSLKTSMEELKQQNSKVEEENSGFVFVENFQ</sequence>
<proteinExistence type="predicted"/>
<reference evidence="2" key="1">
    <citation type="submission" date="2021-04" db="EMBL/GenBank/DDBJ databases">
        <authorList>
            <consortium name="Molecular Ecology Group"/>
        </authorList>
    </citation>
    <scope>NUCLEOTIDE SEQUENCE</scope>
</reference>
<dbReference type="EMBL" id="CAJHNH020006545">
    <property type="protein sequence ID" value="CAG5133862.1"/>
    <property type="molecule type" value="Genomic_DNA"/>
</dbReference>
<comment type="caution">
    <text evidence="2">The sequence shown here is derived from an EMBL/GenBank/DDBJ whole genome shotgun (WGS) entry which is preliminary data.</text>
</comment>
<accession>A0A8S4A0M4</accession>
<name>A0A8S4A0M4_9EUPU</name>
<gene>
    <name evidence="2" type="ORF">CUNI_LOCUS19420</name>
</gene>
<feature type="non-terminal residue" evidence="2">
    <location>
        <position position="154"/>
    </location>
</feature>
<evidence type="ECO:0000256" key="1">
    <source>
        <dbReference type="SAM" id="Coils"/>
    </source>
</evidence>
<keyword evidence="1" id="KW-0175">Coiled coil</keyword>
<feature type="coiled-coil region" evidence="1">
    <location>
        <begin position="116"/>
        <end position="143"/>
    </location>
</feature>
<dbReference type="OrthoDB" id="10018316at2759"/>
<evidence type="ECO:0000313" key="3">
    <source>
        <dbReference type="Proteomes" id="UP000678393"/>
    </source>
</evidence>
<evidence type="ECO:0000313" key="2">
    <source>
        <dbReference type="EMBL" id="CAG5133862.1"/>
    </source>
</evidence>
<keyword evidence="3" id="KW-1185">Reference proteome</keyword>
<dbReference type="AlphaFoldDB" id="A0A8S4A0M4"/>
<dbReference type="Proteomes" id="UP000678393">
    <property type="component" value="Unassembled WGS sequence"/>
</dbReference>
<protein>
    <submittedName>
        <fullName evidence="2">Uncharacterized protein</fullName>
    </submittedName>
</protein>
<organism evidence="2 3">
    <name type="scientific">Candidula unifasciata</name>
    <dbReference type="NCBI Taxonomy" id="100452"/>
    <lineage>
        <taxon>Eukaryota</taxon>
        <taxon>Metazoa</taxon>
        <taxon>Spiralia</taxon>
        <taxon>Lophotrochozoa</taxon>
        <taxon>Mollusca</taxon>
        <taxon>Gastropoda</taxon>
        <taxon>Heterobranchia</taxon>
        <taxon>Euthyneura</taxon>
        <taxon>Panpulmonata</taxon>
        <taxon>Eupulmonata</taxon>
        <taxon>Stylommatophora</taxon>
        <taxon>Helicina</taxon>
        <taxon>Helicoidea</taxon>
        <taxon>Geomitridae</taxon>
        <taxon>Candidula</taxon>
    </lineage>
</organism>